<evidence type="ECO:0000259" key="2">
    <source>
        <dbReference type="Pfam" id="PF00534"/>
    </source>
</evidence>
<dbReference type="PANTHER" id="PTHR46401">
    <property type="entry name" value="GLYCOSYLTRANSFERASE WBBK-RELATED"/>
    <property type="match status" value="1"/>
</dbReference>
<gene>
    <name evidence="3" type="ORF">GA0116948_1128</name>
</gene>
<dbReference type="Gene3D" id="3.40.50.2000">
    <property type="entry name" value="Glycogen Phosphorylase B"/>
    <property type="match status" value="1"/>
</dbReference>
<evidence type="ECO:0000313" key="3">
    <source>
        <dbReference type="EMBL" id="SCC51140.1"/>
    </source>
</evidence>
<dbReference type="EMBL" id="FMAR01000012">
    <property type="protein sequence ID" value="SCC51140.1"/>
    <property type="molecule type" value="Genomic_DNA"/>
</dbReference>
<proteinExistence type="predicted"/>
<dbReference type="AlphaFoldDB" id="A0A1C4F5D0"/>
<organism evidence="3 4">
    <name type="scientific">Chitinophaga costaii</name>
    <dbReference type="NCBI Taxonomy" id="1335309"/>
    <lineage>
        <taxon>Bacteria</taxon>
        <taxon>Pseudomonadati</taxon>
        <taxon>Bacteroidota</taxon>
        <taxon>Chitinophagia</taxon>
        <taxon>Chitinophagales</taxon>
        <taxon>Chitinophagaceae</taxon>
        <taxon>Chitinophaga</taxon>
    </lineage>
</organism>
<name>A0A1C4F5D0_9BACT</name>
<evidence type="ECO:0000313" key="4">
    <source>
        <dbReference type="Proteomes" id="UP000242818"/>
    </source>
</evidence>
<dbReference type="Proteomes" id="UP000242818">
    <property type="component" value="Unassembled WGS sequence"/>
</dbReference>
<dbReference type="PANTHER" id="PTHR46401:SF2">
    <property type="entry name" value="GLYCOSYLTRANSFERASE WBBK-RELATED"/>
    <property type="match status" value="1"/>
</dbReference>
<keyword evidence="1 3" id="KW-0808">Transferase</keyword>
<evidence type="ECO:0000256" key="1">
    <source>
        <dbReference type="ARBA" id="ARBA00022679"/>
    </source>
</evidence>
<dbReference type="GO" id="GO:0009103">
    <property type="term" value="P:lipopolysaccharide biosynthetic process"/>
    <property type="evidence" value="ECO:0007669"/>
    <property type="project" value="TreeGrafter"/>
</dbReference>
<dbReference type="OrthoDB" id="9801609at2"/>
<dbReference type="Pfam" id="PF00534">
    <property type="entry name" value="Glycos_transf_1"/>
    <property type="match status" value="1"/>
</dbReference>
<protein>
    <submittedName>
        <fullName evidence="3">Glycosyltransferase involved in cell wall bisynthesis</fullName>
    </submittedName>
</protein>
<dbReference type="STRING" id="1335309.GA0116948_1128"/>
<feature type="domain" description="Glycosyl transferase family 1" evidence="2">
    <location>
        <begin position="172"/>
        <end position="329"/>
    </location>
</feature>
<dbReference type="SUPFAM" id="SSF53756">
    <property type="entry name" value="UDP-Glycosyltransferase/glycogen phosphorylase"/>
    <property type="match status" value="1"/>
</dbReference>
<dbReference type="GO" id="GO:0016757">
    <property type="term" value="F:glycosyltransferase activity"/>
    <property type="evidence" value="ECO:0007669"/>
    <property type="project" value="InterPro"/>
</dbReference>
<reference evidence="3 4" key="1">
    <citation type="submission" date="2016-08" db="EMBL/GenBank/DDBJ databases">
        <authorList>
            <person name="Seilhamer J.J."/>
        </authorList>
    </citation>
    <scope>NUCLEOTIDE SEQUENCE [LARGE SCALE GENOMIC DNA]</scope>
    <source>
        <strain evidence="3 4">A37T2</strain>
    </source>
</reference>
<accession>A0A1C4F5D0</accession>
<keyword evidence="4" id="KW-1185">Reference proteome</keyword>
<sequence>MRMAVLAAGQWTDRPTDTGNAVREILFGLCQQYPSHNFLFISKKSFNPAGLPVNAQPLVISPVLNHYYWEEWQLPRALKKEKVEQLLVVNELPPAKLKVPVTLLVTHARWLLDADAAKAAELLPRVRHILVLSETLRNALLALAPAAAAQVRLVRPGQNALYRPLEWDDRQAVKQEHAGGTEYFLATGTIDPRNNSLPLLKAYSILKKRLRSNVKLILAGEVSAAGQEIIDSLTSFRFRQDVIWLPQPDAATLATLTAGAYGLLFTNRFDGLALPVYNALHCNVPVIAYESPAAREAGGPAVIYADPAQSDDLAEKLILLYKDENLRARHLAVVPDTVHLPPWDSTVLEVGAMLGL</sequence>
<dbReference type="InterPro" id="IPR001296">
    <property type="entry name" value="Glyco_trans_1"/>
</dbReference>